<dbReference type="InterPro" id="IPR052520">
    <property type="entry name" value="ATL_DNA_repair"/>
</dbReference>
<dbReference type="EMBL" id="MEXH01000022">
    <property type="protein sequence ID" value="OGC92071.1"/>
    <property type="molecule type" value="Genomic_DNA"/>
</dbReference>
<evidence type="ECO:0000313" key="3">
    <source>
        <dbReference type="EMBL" id="OGC92071.1"/>
    </source>
</evidence>
<evidence type="ECO:0000259" key="2">
    <source>
        <dbReference type="Pfam" id="PF01035"/>
    </source>
</evidence>
<accession>A0A1F4YDQ3</accession>
<dbReference type="GO" id="GO:0003824">
    <property type="term" value="F:catalytic activity"/>
    <property type="evidence" value="ECO:0007669"/>
    <property type="project" value="InterPro"/>
</dbReference>
<dbReference type="SUPFAM" id="SSF46767">
    <property type="entry name" value="Methylated DNA-protein cysteine methyltransferase, C-terminal domain"/>
    <property type="match status" value="1"/>
</dbReference>
<dbReference type="PANTHER" id="PTHR42942:SF1">
    <property type="entry name" value="ALKYLTRANSFERASE-LIKE PROTEIN 1"/>
    <property type="match status" value="1"/>
</dbReference>
<evidence type="ECO:0000256" key="1">
    <source>
        <dbReference type="ARBA" id="ARBA00022763"/>
    </source>
</evidence>
<dbReference type="GO" id="GO:0006281">
    <property type="term" value="P:DNA repair"/>
    <property type="evidence" value="ECO:0007669"/>
    <property type="project" value="InterPro"/>
</dbReference>
<dbReference type="PANTHER" id="PTHR42942">
    <property type="entry name" value="6-O-METHYLGUANINE DNA METHYLTRANSFERASE"/>
    <property type="match status" value="1"/>
</dbReference>
<dbReference type="Pfam" id="PF01035">
    <property type="entry name" value="DNA_binding_1"/>
    <property type="match status" value="1"/>
</dbReference>
<organism evidence="3 4">
    <name type="scientific">Candidatus Amesbacteria bacterium RIFCSPHIGHO2_01_FULL_48_32b</name>
    <dbReference type="NCBI Taxonomy" id="1797253"/>
    <lineage>
        <taxon>Bacteria</taxon>
        <taxon>Candidatus Amesiibacteriota</taxon>
    </lineage>
</organism>
<name>A0A1F4YDQ3_9BACT</name>
<protein>
    <recommendedName>
        <fullName evidence="2">Methylated-DNA-[protein]-cysteine S-methyltransferase DNA binding domain-containing protein</fullName>
    </recommendedName>
</protein>
<dbReference type="InterPro" id="IPR014048">
    <property type="entry name" value="MethylDNA_cys_MeTrfase_DNA-bd"/>
</dbReference>
<feature type="domain" description="Methylated-DNA-[protein]-cysteine S-methyltransferase DNA binding" evidence="2">
    <location>
        <begin position="5"/>
        <end position="86"/>
    </location>
</feature>
<dbReference type="InterPro" id="IPR036217">
    <property type="entry name" value="MethylDNA_cys_MeTrfase_DNAb"/>
</dbReference>
<dbReference type="Proteomes" id="UP000178176">
    <property type="component" value="Unassembled WGS sequence"/>
</dbReference>
<gene>
    <name evidence="3" type="ORF">A2876_01745</name>
</gene>
<dbReference type="Gene3D" id="1.10.10.10">
    <property type="entry name" value="Winged helix-like DNA-binding domain superfamily/Winged helix DNA-binding domain"/>
    <property type="match status" value="1"/>
</dbReference>
<keyword evidence="1" id="KW-0227">DNA damage</keyword>
<dbReference type="AlphaFoldDB" id="A0A1F4YDQ3"/>
<proteinExistence type="predicted"/>
<dbReference type="CDD" id="cd06445">
    <property type="entry name" value="ATase"/>
    <property type="match status" value="1"/>
</dbReference>
<comment type="caution">
    <text evidence="3">The sequence shown here is derived from an EMBL/GenBank/DDBJ whole genome shotgun (WGS) entry which is preliminary data.</text>
</comment>
<sequence>MAESEFTKGVVRVVRSVPFGRVVSYGQVAVYLGFPRAARGVGWVLRQTKREELPWWRVVNNAGRISIKNWEHPAEEQRERLRSEGVEVGEDFSLEIEKYRFQAGEELLKSWGLPEEYVRMVGEKFRWGV</sequence>
<evidence type="ECO:0000313" key="4">
    <source>
        <dbReference type="Proteomes" id="UP000178176"/>
    </source>
</evidence>
<dbReference type="InterPro" id="IPR036388">
    <property type="entry name" value="WH-like_DNA-bd_sf"/>
</dbReference>
<reference evidence="3 4" key="1">
    <citation type="journal article" date="2016" name="Nat. Commun.">
        <title>Thousands of microbial genomes shed light on interconnected biogeochemical processes in an aquifer system.</title>
        <authorList>
            <person name="Anantharaman K."/>
            <person name="Brown C.T."/>
            <person name="Hug L.A."/>
            <person name="Sharon I."/>
            <person name="Castelle C.J."/>
            <person name="Probst A.J."/>
            <person name="Thomas B.C."/>
            <person name="Singh A."/>
            <person name="Wilkins M.J."/>
            <person name="Karaoz U."/>
            <person name="Brodie E.L."/>
            <person name="Williams K.H."/>
            <person name="Hubbard S.S."/>
            <person name="Banfield J.F."/>
        </authorList>
    </citation>
    <scope>NUCLEOTIDE SEQUENCE [LARGE SCALE GENOMIC DNA]</scope>
</reference>